<keyword evidence="2" id="KW-1185">Reference proteome</keyword>
<sequence length="84" mass="9804">MEETELVDSLVPAVEEQLQSKDTTYVRKTYQRLLKLDDIDDALALRMIALCLADESNRMFIDKRNFDELRYQELLNALPDLPEA</sequence>
<dbReference type="RefSeq" id="WP_377085586.1">
    <property type="nucleotide sequence ID" value="NZ_JBHSJL010000003.1"/>
</dbReference>
<organism evidence="1 2">
    <name type="scientific">Rubritalea tangerina</name>
    <dbReference type="NCBI Taxonomy" id="430798"/>
    <lineage>
        <taxon>Bacteria</taxon>
        <taxon>Pseudomonadati</taxon>
        <taxon>Verrucomicrobiota</taxon>
        <taxon>Verrucomicrobiia</taxon>
        <taxon>Verrucomicrobiales</taxon>
        <taxon>Rubritaleaceae</taxon>
        <taxon>Rubritalea</taxon>
    </lineage>
</organism>
<evidence type="ECO:0000313" key="1">
    <source>
        <dbReference type="EMBL" id="MFD2159348.1"/>
    </source>
</evidence>
<reference evidence="2" key="1">
    <citation type="journal article" date="2019" name="Int. J. Syst. Evol. Microbiol.">
        <title>The Global Catalogue of Microorganisms (GCM) 10K type strain sequencing project: providing services to taxonomists for standard genome sequencing and annotation.</title>
        <authorList>
            <consortium name="The Broad Institute Genomics Platform"/>
            <consortium name="The Broad Institute Genome Sequencing Center for Infectious Disease"/>
            <person name="Wu L."/>
            <person name="Ma J."/>
        </authorList>
    </citation>
    <scope>NUCLEOTIDE SEQUENCE [LARGE SCALE GENOMIC DNA]</scope>
    <source>
        <strain evidence="2">CCUG 57942</strain>
    </source>
</reference>
<dbReference type="EMBL" id="JBHUJB010000043">
    <property type="protein sequence ID" value="MFD2159348.1"/>
    <property type="molecule type" value="Genomic_DNA"/>
</dbReference>
<protein>
    <submittedName>
        <fullName evidence="1">Uncharacterized protein</fullName>
    </submittedName>
</protein>
<gene>
    <name evidence="1" type="ORF">ACFSW8_10595</name>
</gene>
<comment type="caution">
    <text evidence="1">The sequence shown here is derived from an EMBL/GenBank/DDBJ whole genome shotgun (WGS) entry which is preliminary data.</text>
</comment>
<name>A0ABW4ZBH6_9BACT</name>
<dbReference type="Proteomes" id="UP001597389">
    <property type="component" value="Unassembled WGS sequence"/>
</dbReference>
<evidence type="ECO:0000313" key="2">
    <source>
        <dbReference type="Proteomes" id="UP001597389"/>
    </source>
</evidence>
<accession>A0ABW4ZBH6</accession>
<proteinExistence type="predicted"/>